<dbReference type="Pfam" id="PF11604">
    <property type="entry name" value="CusF_Ec"/>
    <property type="match status" value="1"/>
</dbReference>
<gene>
    <name evidence="3" type="ORF">SAMN06295970_10388</name>
</gene>
<feature type="signal peptide" evidence="2">
    <location>
        <begin position="1"/>
        <end position="23"/>
    </location>
</feature>
<reference evidence="3 4" key="1">
    <citation type="submission" date="2017-05" db="EMBL/GenBank/DDBJ databases">
        <authorList>
            <person name="Varghese N."/>
            <person name="Submissions S."/>
        </authorList>
    </citation>
    <scope>NUCLEOTIDE SEQUENCE [LARGE SCALE GENOMIC DNA]</scope>
    <source>
        <strain evidence="3 4">DSM 26001</strain>
    </source>
</reference>
<proteinExistence type="predicted"/>
<feature type="chain" id="PRO_5045699403" evidence="2">
    <location>
        <begin position="24"/>
        <end position="107"/>
    </location>
</feature>
<name>A0ABY1PYT3_9BURK</name>
<evidence type="ECO:0000256" key="1">
    <source>
        <dbReference type="SAM" id="MobiDB-lite"/>
    </source>
</evidence>
<dbReference type="EMBL" id="FXUL01000003">
    <property type="protein sequence ID" value="SMP52081.1"/>
    <property type="molecule type" value="Genomic_DNA"/>
</dbReference>
<evidence type="ECO:0000256" key="2">
    <source>
        <dbReference type="SAM" id="SignalP"/>
    </source>
</evidence>
<dbReference type="InterPro" id="IPR042230">
    <property type="entry name" value="CusF_sf"/>
</dbReference>
<keyword evidence="4" id="KW-1185">Reference proteome</keyword>
<accession>A0ABY1PYT3</accession>
<comment type="caution">
    <text evidence="3">The sequence shown here is derived from an EMBL/GenBank/DDBJ whole genome shotgun (WGS) entry which is preliminary data.</text>
</comment>
<evidence type="ECO:0000313" key="3">
    <source>
        <dbReference type="EMBL" id="SMP52081.1"/>
    </source>
</evidence>
<keyword evidence="2" id="KW-0732">Signal</keyword>
<dbReference type="Gene3D" id="2.40.50.320">
    <property type="entry name" value="Copper binding periplasmic protein CusF"/>
    <property type="match status" value="1"/>
</dbReference>
<feature type="region of interest" description="Disordered" evidence="1">
    <location>
        <begin position="27"/>
        <end position="47"/>
    </location>
</feature>
<dbReference type="RefSeq" id="WP_283441366.1">
    <property type="nucleotide sequence ID" value="NZ_FXUL01000003.1"/>
</dbReference>
<sequence>MKSLVKAALIATLALSSVSGAYAQSEPATAAASNSMSTGEVKKVDKSAGKVTITHGPLQNIGMDAMTMVFRVKDPAMLDQVKTGDKINFVAEEPNGQLTVTKLEKQQ</sequence>
<organism evidence="3 4">
    <name type="scientific">Noviherbaspirillum suwonense</name>
    <dbReference type="NCBI Taxonomy" id="1224511"/>
    <lineage>
        <taxon>Bacteria</taxon>
        <taxon>Pseudomonadati</taxon>
        <taxon>Pseudomonadota</taxon>
        <taxon>Betaproteobacteria</taxon>
        <taxon>Burkholderiales</taxon>
        <taxon>Oxalobacteraceae</taxon>
        <taxon>Noviherbaspirillum</taxon>
    </lineage>
</organism>
<evidence type="ECO:0000313" key="4">
    <source>
        <dbReference type="Proteomes" id="UP001158049"/>
    </source>
</evidence>
<dbReference type="Proteomes" id="UP001158049">
    <property type="component" value="Unassembled WGS sequence"/>
</dbReference>
<dbReference type="InterPro" id="IPR021647">
    <property type="entry name" value="CusF_Ec"/>
</dbReference>
<protein>
    <submittedName>
        <fullName evidence="3">Cu and Ag efflux protein CusF</fullName>
    </submittedName>
</protein>